<dbReference type="FunFam" id="1.10.3730.20:FF:000001">
    <property type="entry name" value="Quaternary ammonium compound resistance transporter SugE"/>
    <property type="match status" value="1"/>
</dbReference>
<dbReference type="GO" id="GO:0015297">
    <property type="term" value="F:antiporter activity"/>
    <property type="evidence" value="ECO:0007669"/>
    <property type="project" value="TreeGrafter"/>
</dbReference>
<dbReference type="GO" id="GO:0015220">
    <property type="term" value="F:choline transmembrane transporter activity"/>
    <property type="evidence" value="ECO:0007669"/>
    <property type="project" value="TreeGrafter"/>
</dbReference>
<keyword evidence="4 8" id="KW-0812">Transmembrane</keyword>
<evidence type="ECO:0000256" key="2">
    <source>
        <dbReference type="ARBA" id="ARBA00022448"/>
    </source>
</evidence>
<dbReference type="GO" id="GO:0031460">
    <property type="term" value="P:glycine betaine transport"/>
    <property type="evidence" value="ECO:0007669"/>
    <property type="project" value="TreeGrafter"/>
</dbReference>
<evidence type="ECO:0000256" key="7">
    <source>
        <dbReference type="ARBA" id="ARBA00038032"/>
    </source>
</evidence>
<dbReference type="SUPFAM" id="SSF103481">
    <property type="entry name" value="Multidrug resistance efflux transporter EmrE"/>
    <property type="match status" value="1"/>
</dbReference>
<dbReference type="InterPro" id="IPR037185">
    <property type="entry name" value="EmrE-like"/>
</dbReference>
<dbReference type="InParanoid" id="A0A423PFI1"/>
<evidence type="ECO:0000256" key="8">
    <source>
        <dbReference type="RuleBase" id="RU003942"/>
    </source>
</evidence>
<protein>
    <submittedName>
        <fullName evidence="10">Multidrug transporter</fullName>
    </submittedName>
</protein>
<dbReference type="AlphaFoldDB" id="A0A423PFI1"/>
<accession>A0A423PFI1</accession>
<dbReference type="PANTHER" id="PTHR30561:SF1">
    <property type="entry name" value="MULTIDRUG TRANSPORTER EMRE"/>
    <property type="match status" value="1"/>
</dbReference>
<reference evidence="10 11" key="1">
    <citation type="submission" date="2013-10" db="EMBL/GenBank/DDBJ databases">
        <title>Salinisphaera japonica YTM-1 Genome Sequencing.</title>
        <authorList>
            <person name="Lai Q."/>
            <person name="Li C."/>
            <person name="Shao Z."/>
        </authorList>
    </citation>
    <scope>NUCLEOTIDE SEQUENCE [LARGE SCALE GENOMIC DNA]</scope>
    <source>
        <strain evidence="10 11">YTM-1</strain>
    </source>
</reference>
<dbReference type="Pfam" id="PF00893">
    <property type="entry name" value="Multi_Drug_Res"/>
    <property type="match status" value="1"/>
</dbReference>
<evidence type="ECO:0000256" key="4">
    <source>
        <dbReference type="ARBA" id="ARBA00022692"/>
    </source>
</evidence>
<feature type="transmembrane region" description="Helical" evidence="9">
    <location>
        <begin position="90"/>
        <end position="112"/>
    </location>
</feature>
<evidence type="ECO:0000256" key="6">
    <source>
        <dbReference type="ARBA" id="ARBA00023136"/>
    </source>
</evidence>
<dbReference type="GO" id="GO:0015199">
    <property type="term" value="F:amino-acid betaine transmembrane transporter activity"/>
    <property type="evidence" value="ECO:0007669"/>
    <property type="project" value="TreeGrafter"/>
</dbReference>
<keyword evidence="6 9" id="KW-0472">Membrane</keyword>
<evidence type="ECO:0000256" key="9">
    <source>
        <dbReference type="SAM" id="Phobius"/>
    </source>
</evidence>
<comment type="caution">
    <text evidence="10">The sequence shown here is derived from an EMBL/GenBank/DDBJ whole genome shotgun (WGS) entry which is preliminary data.</text>
</comment>
<evidence type="ECO:0000256" key="3">
    <source>
        <dbReference type="ARBA" id="ARBA00022475"/>
    </source>
</evidence>
<evidence type="ECO:0000313" key="11">
    <source>
        <dbReference type="Proteomes" id="UP000285310"/>
    </source>
</evidence>
<organism evidence="10 11">
    <name type="scientific">Salinisphaera japonica YTM-1</name>
    <dbReference type="NCBI Taxonomy" id="1209778"/>
    <lineage>
        <taxon>Bacteria</taxon>
        <taxon>Pseudomonadati</taxon>
        <taxon>Pseudomonadota</taxon>
        <taxon>Gammaproteobacteria</taxon>
        <taxon>Salinisphaerales</taxon>
        <taxon>Salinisphaeraceae</taxon>
        <taxon>Salinisphaera</taxon>
    </lineage>
</organism>
<dbReference type="FunCoup" id="A0A423PFI1">
    <property type="interactions" value="116"/>
</dbReference>
<keyword evidence="5 9" id="KW-1133">Transmembrane helix</keyword>
<dbReference type="OrthoDB" id="9808638at2"/>
<keyword evidence="11" id="KW-1185">Reference proteome</keyword>
<feature type="transmembrane region" description="Helical" evidence="9">
    <location>
        <begin position="64"/>
        <end position="83"/>
    </location>
</feature>
<evidence type="ECO:0000256" key="5">
    <source>
        <dbReference type="ARBA" id="ARBA00022989"/>
    </source>
</evidence>
<sequence>MRELVWAYGLLVFAIAAEVVGTTCLAKSAQFTRLWPTLGMIVAYILSFYLLTLVLRTIPLGVAYAIWGGLGIVATTVIGALVLRQPLDAPAVAGIGCIIAGVVLINGFSAAASH</sequence>
<evidence type="ECO:0000313" key="10">
    <source>
        <dbReference type="EMBL" id="ROO24340.1"/>
    </source>
</evidence>
<comment type="similarity">
    <text evidence="7 8">Belongs to the drug/metabolite transporter (DMT) superfamily. Small multidrug resistance (SMR) (TC 2.A.7.1) family.</text>
</comment>
<dbReference type="Proteomes" id="UP000285310">
    <property type="component" value="Unassembled WGS sequence"/>
</dbReference>
<gene>
    <name evidence="10" type="ORF">SAJA_14060</name>
</gene>
<dbReference type="RefSeq" id="WP_123659258.1">
    <property type="nucleotide sequence ID" value="NZ_AYKG01000067.1"/>
</dbReference>
<dbReference type="GO" id="GO:0005886">
    <property type="term" value="C:plasma membrane"/>
    <property type="evidence" value="ECO:0007669"/>
    <property type="project" value="UniProtKB-SubCell"/>
</dbReference>
<dbReference type="InterPro" id="IPR045324">
    <property type="entry name" value="Small_multidrug_res"/>
</dbReference>
<keyword evidence="3" id="KW-1003">Cell membrane</keyword>
<feature type="transmembrane region" description="Helical" evidence="9">
    <location>
        <begin position="38"/>
        <end position="58"/>
    </location>
</feature>
<evidence type="ECO:0000256" key="1">
    <source>
        <dbReference type="ARBA" id="ARBA00004651"/>
    </source>
</evidence>
<feature type="transmembrane region" description="Helical" evidence="9">
    <location>
        <begin position="6"/>
        <end position="26"/>
    </location>
</feature>
<dbReference type="GO" id="GO:1990961">
    <property type="term" value="P:xenobiotic detoxification by transmembrane export across the plasma membrane"/>
    <property type="evidence" value="ECO:0007669"/>
    <property type="project" value="UniProtKB-ARBA"/>
</dbReference>
<proteinExistence type="inferred from homology"/>
<dbReference type="PANTHER" id="PTHR30561">
    <property type="entry name" value="SMR FAMILY PROTON-DEPENDENT DRUG EFFLUX TRANSPORTER SUGE"/>
    <property type="match status" value="1"/>
</dbReference>
<comment type="subcellular location">
    <subcellularLocation>
        <location evidence="1 8">Cell membrane</location>
        <topology evidence="1 8">Multi-pass membrane protein</topology>
    </subcellularLocation>
</comment>
<name>A0A423PFI1_9GAMM</name>
<dbReference type="EMBL" id="AYKG01000067">
    <property type="protein sequence ID" value="ROO24340.1"/>
    <property type="molecule type" value="Genomic_DNA"/>
</dbReference>
<keyword evidence="2" id="KW-0813">Transport</keyword>
<dbReference type="Gene3D" id="1.10.3730.20">
    <property type="match status" value="1"/>
</dbReference>
<dbReference type="InterPro" id="IPR000390">
    <property type="entry name" value="Small_drug/metabolite_transptr"/>
</dbReference>